<comment type="caution">
    <text evidence="2">The sequence shown here is derived from an EMBL/GenBank/DDBJ whole genome shotgun (WGS) entry which is preliminary data.</text>
</comment>
<dbReference type="AlphaFoldDB" id="A0AAW6T6M0"/>
<gene>
    <name evidence="2" type="ORF">P5X88_23830</name>
</gene>
<name>A0AAW6T6M0_9BACI</name>
<proteinExistence type="predicted"/>
<feature type="compositionally biased region" description="Basic and acidic residues" evidence="1">
    <location>
        <begin position="28"/>
        <end position="38"/>
    </location>
</feature>
<dbReference type="EMBL" id="JAROYP010000021">
    <property type="protein sequence ID" value="MDH5163971.1"/>
    <property type="molecule type" value="Genomic_DNA"/>
</dbReference>
<organism evidence="2 3">
    <name type="scientific">Heyndrickxia oleronia</name>
    <dbReference type="NCBI Taxonomy" id="38875"/>
    <lineage>
        <taxon>Bacteria</taxon>
        <taxon>Bacillati</taxon>
        <taxon>Bacillota</taxon>
        <taxon>Bacilli</taxon>
        <taxon>Bacillales</taxon>
        <taxon>Bacillaceae</taxon>
        <taxon>Heyndrickxia</taxon>
    </lineage>
</organism>
<reference evidence="2" key="1">
    <citation type="submission" date="2023-03" db="EMBL/GenBank/DDBJ databases">
        <title>Bacterial isolates from washroom surfaces on a university campus.</title>
        <authorList>
            <person name="Holman D.B."/>
            <person name="Gzyl K.E."/>
            <person name="Taheri A.E."/>
        </authorList>
    </citation>
    <scope>NUCLEOTIDE SEQUENCE</scope>
    <source>
        <strain evidence="2">RD03</strain>
    </source>
</reference>
<dbReference type="RefSeq" id="WP_161809564.1">
    <property type="nucleotide sequence ID" value="NZ_JAHLNB010000018.1"/>
</dbReference>
<evidence type="ECO:0000313" key="3">
    <source>
        <dbReference type="Proteomes" id="UP001159179"/>
    </source>
</evidence>
<sequence length="52" mass="6035">MWWLYVLLGILIVLPIVFFSNSSNTKKRMDKDLEKNPYDQRNNLPPPGAGPF</sequence>
<evidence type="ECO:0000256" key="1">
    <source>
        <dbReference type="SAM" id="MobiDB-lite"/>
    </source>
</evidence>
<feature type="region of interest" description="Disordered" evidence="1">
    <location>
        <begin position="28"/>
        <end position="52"/>
    </location>
</feature>
<protein>
    <recommendedName>
        <fullName evidence="4">ATP synthase F0 subunit 8</fullName>
    </recommendedName>
</protein>
<evidence type="ECO:0000313" key="2">
    <source>
        <dbReference type="EMBL" id="MDH5163971.1"/>
    </source>
</evidence>
<evidence type="ECO:0008006" key="4">
    <source>
        <dbReference type="Google" id="ProtNLM"/>
    </source>
</evidence>
<dbReference type="Proteomes" id="UP001159179">
    <property type="component" value="Unassembled WGS sequence"/>
</dbReference>
<accession>A0AAW6T6M0</accession>